<dbReference type="OrthoDB" id="9803333at2"/>
<evidence type="ECO:0000256" key="1">
    <source>
        <dbReference type="ARBA" id="ARBA00006484"/>
    </source>
</evidence>
<dbReference type="GO" id="GO:0016491">
    <property type="term" value="F:oxidoreductase activity"/>
    <property type="evidence" value="ECO:0007669"/>
    <property type="project" value="UniProtKB-KW"/>
</dbReference>
<dbReference type="PRINTS" id="PR00081">
    <property type="entry name" value="GDHRDH"/>
</dbReference>
<dbReference type="Proteomes" id="UP000234748">
    <property type="component" value="Unassembled WGS sequence"/>
</dbReference>
<accession>A0A2N5M9I7</accession>
<dbReference type="CDD" id="cd05233">
    <property type="entry name" value="SDR_c"/>
    <property type="match status" value="1"/>
</dbReference>
<reference evidence="3 4" key="1">
    <citation type="submission" date="2017-11" db="EMBL/GenBank/DDBJ databases">
        <title>Comparitive Functional Genomics of Dry Heat Resistant strains isolated from the Viking Spacecraft.</title>
        <authorList>
            <person name="Seuylemezian A."/>
            <person name="Cooper K."/>
            <person name="Vaishampayan P."/>
        </authorList>
    </citation>
    <scope>NUCLEOTIDE SEQUENCE [LARGE SCALE GENOMIC DNA]</scope>
    <source>
        <strain evidence="3 4">V1-29</strain>
    </source>
</reference>
<comment type="caution">
    <text evidence="3">The sequence shown here is derived from an EMBL/GenBank/DDBJ whole genome shotgun (WGS) entry which is preliminary data.</text>
</comment>
<dbReference type="SUPFAM" id="SSF51735">
    <property type="entry name" value="NAD(P)-binding Rossmann-fold domains"/>
    <property type="match status" value="1"/>
</dbReference>
<dbReference type="PANTHER" id="PTHR42879">
    <property type="entry name" value="3-OXOACYL-(ACYL-CARRIER-PROTEIN) REDUCTASE"/>
    <property type="match status" value="1"/>
</dbReference>
<dbReference type="InterPro" id="IPR002347">
    <property type="entry name" value="SDR_fam"/>
</dbReference>
<evidence type="ECO:0000256" key="2">
    <source>
        <dbReference type="ARBA" id="ARBA00023002"/>
    </source>
</evidence>
<dbReference type="FunFam" id="3.40.50.720:FF:000173">
    <property type="entry name" value="3-oxoacyl-[acyl-carrier protein] reductase"/>
    <property type="match status" value="1"/>
</dbReference>
<dbReference type="Pfam" id="PF13561">
    <property type="entry name" value="adh_short_C2"/>
    <property type="match status" value="1"/>
</dbReference>
<dbReference type="Gene3D" id="3.40.50.720">
    <property type="entry name" value="NAD(P)-binding Rossmann-like Domain"/>
    <property type="match status" value="1"/>
</dbReference>
<comment type="similarity">
    <text evidence="1">Belongs to the short-chain dehydrogenases/reductases (SDR) family.</text>
</comment>
<dbReference type="AlphaFoldDB" id="A0A2N5M9I7"/>
<keyword evidence="4" id="KW-1185">Reference proteome</keyword>
<evidence type="ECO:0000313" key="4">
    <source>
        <dbReference type="Proteomes" id="UP000234748"/>
    </source>
</evidence>
<organism evidence="3 4">
    <name type="scientific">Peribacillus deserti</name>
    <dbReference type="NCBI Taxonomy" id="673318"/>
    <lineage>
        <taxon>Bacteria</taxon>
        <taxon>Bacillati</taxon>
        <taxon>Bacillota</taxon>
        <taxon>Bacilli</taxon>
        <taxon>Bacillales</taxon>
        <taxon>Bacillaceae</taxon>
        <taxon>Peribacillus</taxon>
    </lineage>
</organism>
<gene>
    <name evidence="3" type="primary">fabG</name>
    <name evidence="3" type="ORF">CUU66_04200</name>
</gene>
<dbReference type="PRINTS" id="PR00080">
    <property type="entry name" value="SDRFAMILY"/>
</dbReference>
<name>A0A2N5M9I7_9BACI</name>
<evidence type="ECO:0000313" key="3">
    <source>
        <dbReference type="EMBL" id="PLT31014.1"/>
    </source>
</evidence>
<dbReference type="EMBL" id="PGUY01000013">
    <property type="protein sequence ID" value="PLT31014.1"/>
    <property type="molecule type" value="Genomic_DNA"/>
</dbReference>
<proteinExistence type="inferred from homology"/>
<protein>
    <submittedName>
        <fullName evidence="3">3-oxoacyl-ACP reductase</fullName>
    </submittedName>
</protein>
<keyword evidence="2" id="KW-0560">Oxidoreductase</keyword>
<dbReference type="InterPro" id="IPR050259">
    <property type="entry name" value="SDR"/>
</dbReference>
<sequence>MRHAVITAGSKGLGKKVTEQFLQKGCSVTVNYRSDFTRIEELVKEWDQYKDQLQFIQGDITKKEDIVHIVTQAMNRFGRIDYLINNAGPYIFERKKLVDYEDSEWHELIDGNLSSVFHFLKLTIPIMREQKFGRIITYGFQDAEHTPGWIYRSAFSAAKVGLVSLTRTIALEEAEYGITANMICPGDIVGEMKETDIEIARKIKDENTPIGRSGTGEDIARLIRFICEEDSEMITGSVISASGGVHVVNRKRLLKSLSS</sequence>
<dbReference type="InterPro" id="IPR036291">
    <property type="entry name" value="NAD(P)-bd_dom_sf"/>
</dbReference>
<dbReference type="RefSeq" id="WP_101640426.1">
    <property type="nucleotide sequence ID" value="NZ_PGUY01000013.1"/>
</dbReference>
<dbReference type="PANTHER" id="PTHR42879:SF2">
    <property type="entry name" value="3-OXOACYL-[ACYL-CARRIER-PROTEIN] REDUCTASE FABG"/>
    <property type="match status" value="1"/>
</dbReference>